<dbReference type="InterPro" id="IPR018683">
    <property type="entry name" value="DUF2169"/>
</dbReference>
<proteinExistence type="predicted"/>
<sequence length="337" mass="37695">MAIALINETDFPAFGFDTELYDSREYFCLSVKASFELVGEGLVLQEEQQPMLLNDEFVGEPIKSGMVLASDIVPYRQRTDVLLSGHAHAPDGGVAERWLAEIKVGSLYKALQITGERQWQHRAIRGWELSDISPASSVRLLYEYAYGGEIVTPPEKPRDSWPWNPVGRGYFGKTRPNKDEIYPGPQILSRTERLPQLPGSRHCETAGFGPIPGHWAPRLKRIGTTDAHWEKNVLPHLPKDFDLRYFNCAPDDQQADGFLKGNEAVAISGLFGKVRTFKLPNYKATALMVDHDNIVLAFPMDLASVHIDLDTAVVSLVWSLTTPSAEWSQASLSVMER</sequence>
<accession>A0A7H0GGY3</accession>
<dbReference type="AlphaFoldDB" id="A0A7H0GGY3"/>
<dbReference type="EMBL" id="CP060783">
    <property type="protein sequence ID" value="QNP47549.1"/>
    <property type="molecule type" value="Genomic_DNA"/>
</dbReference>
<feature type="domain" description="DUF2169" evidence="1">
    <location>
        <begin position="23"/>
        <end position="318"/>
    </location>
</feature>
<reference evidence="2 3" key="1">
    <citation type="submission" date="2020-08" db="EMBL/GenBank/DDBJ databases">
        <title>Genome sequence of Diaphorobacter aerolatus KACC 16536T.</title>
        <authorList>
            <person name="Hyun D.-W."/>
            <person name="Bae J.-W."/>
        </authorList>
    </citation>
    <scope>NUCLEOTIDE SEQUENCE [LARGE SCALE GENOMIC DNA]</scope>
    <source>
        <strain evidence="2 3">KACC 16536</strain>
    </source>
</reference>
<gene>
    <name evidence="2" type="ORF">H9K75_14990</name>
</gene>
<protein>
    <submittedName>
        <fullName evidence="2">DUF2169 domain-containing protein</fullName>
    </submittedName>
</protein>
<evidence type="ECO:0000313" key="3">
    <source>
        <dbReference type="Proteomes" id="UP000516028"/>
    </source>
</evidence>
<evidence type="ECO:0000313" key="2">
    <source>
        <dbReference type="EMBL" id="QNP47549.1"/>
    </source>
</evidence>
<dbReference type="RefSeq" id="WP_187723230.1">
    <property type="nucleotide sequence ID" value="NZ_CP060783.1"/>
</dbReference>
<dbReference type="Proteomes" id="UP000516028">
    <property type="component" value="Chromosome"/>
</dbReference>
<organism evidence="2 3">
    <name type="scientific">Diaphorobacter aerolatus</name>
    <dbReference type="NCBI Taxonomy" id="1288495"/>
    <lineage>
        <taxon>Bacteria</taxon>
        <taxon>Pseudomonadati</taxon>
        <taxon>Pseudomonadota</taxon>
        <taxon>Betaproteobacteria</taxon>
        <taxon>Burkholderiales</taxon>
        <taxon>Comamonadaceae</taxon>
        <taxon>Diaphorobacter</taxon>
    </lineage>
</organism>
<dbReference type="KEGG" id="daer:H9K75_14990"/>
<evidence type="ECO:0000259" key="1">
    <source>
        <dbReference type="Pfam" id="PF09937"/>
    </source>
</evidence>
<name>A0A7H0GGY3_9BURK</name>
<dbReference type="Pfam" id="PF09937">
    <property type="entry name" value="DUF2169"/>
    <property type="match status" value="1"/>
</dbReference>
<keyword evidence="3" id="KW-1185">Reference proteome</keyword>